<organism evidence="10 11">
    <name type="scientific">Parabacteroides chinchillae</name>
    <dbReference type="NCBI Taxonomy" id="871327"/>
    <lineage>
        <taxon>Bacteria</taxon>
        <taxon>Pseudomonadati</taxon>
        <taxon>Bacteroidota</taxon>
        <taxon>Bacteroidia</taxon>
        <taxon>Bacteroidales</taxon>
        <taxon>Tannerellaceae</taxon>
        <taxon>Parabacteroides</taxon>
    </lineage>
</organism>
<dbReference type="SUPFAM" id="SSF52172">
    <property type="entry name" value="CheY-like"/>
    <property type="match status" value="1"/>
</dbReference>
<evidence type="ECO:0000256" key="2">
    <source>
        <dbReference type="ARBA" id="ARBA00023012"/>
    </source>
</evidence>
<evidence type="ECO:0000256" key="4">
    <source>
        <dbReference type="ARBA" id="ARBA00023125"/>
    </source>
</evidence>
<dbReference type="PANTHER" id="PTHR48111:SF22">
    <property type="entry name" value="REGULATOR OF RPOS"/>
    <property type="match status" value="1"/>
</dbReference>
<dbReference type="InterPro" id="IPR011006">
    <property type="entry name" value="CheY-like_superfamily"/>
</dbReference>
<evidence type="ECO:0000256" key="5">
    <source>
        <dbReference type="ARBA" id="ARBA00023163"/>
    </source>
</evidence>
<dbReference type="GO" id="GO:0006355">
    <property type="term" value="P:regulation of DNA-templated transcription"/>
    <property type="evidence" value="ECO:0007669"/>
    <property type="project" value="InterPro"/>
</dbReference>
<evidence type="ECO:0000256" key="3">
    <source>
        <dbReference type="ARBA" id="ARBA00023015"/>
    </source>
</evidence>
<dbReference type="GO" id="GO:0000976">
    <property type="term" value="F:transcription cis-regulatory region binding"/>
    <property type="evidence" value="ECO:0007669"/>
    <property type="project" value="TreeGrafter"/>
</dbReference>
<dbReference type="EMBL" id="FNVS01000011">
    <property type="protein sequence ID" value="SEF98458.1"/>
    <property type="molecule type" value="Genomic_DNA"/>
</dbReference>
<evidence type="ECO:0000256" key="6">
    <source>
        <dbReference type="PROSITE-ProRule" id="PRU00169"/>
    </source>
</evidence>
<keyword evidence="5" id="KW-0804">Transcription</keyword>
<dbReference type="PANTHER" id="PTHR48111">
    <property type="entry name" value="REGULATOR OF RPOS"/>
    <property type="match status" value="1"/>
</dbReference>
<dbReference type="PROSITE" id="PS50110">
    <property type="entry name" value="RESPONSE_REGULATORY"/>
    <property type="match status" value="1"/>
</dbReference>
<dbReference type="InterPro" id="IPR039420">
    <property type="entry name" value="WalR-like"/>
</dbReference>
<keyword evidence="11" id="KW-1185">Reference proteome</keyword>
<evidence type="ECO:0000259" key="8">
    <source>
        <dbReference type="PROSITE" id="PS50110"/>
    </source>
</evidence>
<dbReference type="Gene3D" id="3.40.50.2300">
    <property type="match status" value="1"/>
</dbReference>
<evidence type="ECO:0000256" key="1">
    <source>
        <dbReference type="ARBA" id="ARBA00022553"/>
    </source>
</evidence>
<dbReference type="Gene3D" id="6.10.250.690">
    <property type="match status" value="1"/>
</dbReference>
<dbReference type="InterPro" id="IPR001867">
    <property type="entry name" value="OmpR/PhoB-type_DNA-bd"/>
</dbReference>
<keyword evidence="1 6" id="KW-0597">Phosphoprotein</keyword>
<accession>A0A8G2BX25</accession>
<dbReference type="PROSITE" id="PS51755">
    <property type="entry name" value="OMPR_PHOB"/>
    <property type="match status" value="1"/>
</dbReference>
<dbReference type="InterPro" id="IPR001789">
    <property type="entry name" value="Sig_transdc_resp-reg_receiver"/>
</dbReference>
<dbReference type="GO" id="GO:0005829">
    <property type="term" value="C:cytosol"/>
    <property type="evidence" value="ECO:0007669"/>
    <property type="project" value="TreeGrafter"/>
</dbReference>
<proteinExistence type="predicted"/>
<keyword evidence="3" id="KW-0805">Transcription regulation</keyword>
<evidence type="ECO:0000256" key="7">
    <source>
        <dbReference type="PROSITE-ProRule" id="PRU01091"/>
    </source>
</evidence>
<evidence type="ECO:0000313" key="11">
    <source>
        <dbReference type="Proteomes" id="UP000236725"/>
    </source>
</evidence>
<evidence type="ECO:0000313" key="10">
    <source>
        <dbReference type="EMBL" id="SEF98458.1"/>
    </source>
</evidence>
<reference evidence="10 11" key="1">
    <citation type="submission" date="2016-10" db="EMBL/GenBank/DDBJ databases">
        <authorList>
            <person name="Varghese N."/>
            <person name="Submissions S."/>
        </authorList>
    </citation>
    <scope>NUCLEOTIDE SEQUENCE [LARGE SCALE GENOMIC DNA]</scope>
    <source>
        <strain evidence="10 11">DSM 29073</strain>
    </source>
</reference>
<feature type="domain" description="Response regulatory" evidence="8">
    <location>
        <begin position="2"/>
        <end position="116"/>
    </location>
</feature>
<sequence>MKILIVEDEPSLRELMYKTLLQERYVVETAGTYLEASLKITDYSYDCILLDIMLPDGNGLKLLDDLKKQHKQESVIIISAKDSIDDKVSGLELGADDYLPKPFHLAELNARIKSVMRRRWGNGDMSIQLGNIRIEPDSFRVFIAGKEIELLKKEYDILLYFMNRPNHLIDKAALAEAVWGDHIDQSDNFYFVYAQVKNLRQQLKKAGADVEIRSIYGFGYKIVICNNESTGKQ</sequence>
<dbReference type="Pfam" id="PF00072">
    <property type="entry name" value="Response_reg"/>
    <property type="match status" value="1"/>
</dbReference>
<dbReference type="GO" id="GO:0000156">
    <property type="term" value="F:phosphorelay response regulator activity"/>
    <property type="evidence" value="ECO:0007669"/>
    <property type="project" value="TreeGrafter"/>
</dbReference>
<keyword evidence="2" id="KW-0902">Two-component regulatory system</keyword>
<dbReference type="GO" id="GO:0032993">
    <property type="term" value="C:protein-DNA complex"/>
    <property type="evidence" value="ECO:0007669"/>
    <property type="project" value="TreeGrafter"/>
</dbReference>
<feature type="domain" description="OmpR/PhoB-type" evidence="9">
    <location>
        <begin position="124"/>
        <end position="224"/>
    </location>
</feature>
<feature type="DNA-binding region" description="OmpR/PhoB-type" evidence="7">
    <location>
        <begin position="124"/>
        <end position="224"/>
    </location>
</feature>
<dbReference type="Gene3D" id="1.10.10.10">
    <property type="entry name" value="Winged helix-like DNA-binding domain superfamily/Winged helix DNA-binding domain"/>
    <property type="match status" value="1"/>
</dbReference>
<evidence type="ECO:0000259" key="9">
    <source>
        <dbReference type="PROSITE" id="PS51755"/>
    </source>
</evidence>
<dbReference type="SMART" id="SM00448">
    <property type="entry name" value="REC"/>
    <property type="match status" value="1"/>
</dbReference>
<dbReference type="Pfam" id="PF00486">
    <property type="entry name" value="Trans_reg_C"/>
    <property type="match status" value="1"/>
</dbReference>
<dbReference type="CDD" id="cd00383">
    <property type="entry name" value="trans_reg_C"/>
    <property type="match status" value="1"/>
</dbReference>
<dbReference type="Proteomes" id="UP000236725">
    <property type="component" value="Unassembled WGS sequence"/>
</dbReference>
<dbReference type="AlphaFoldDB" id="A0A8G2BX25"/>
<dbReference type="SMART" id="SM00862">
    <property type="entry name" value="Trans_reg_C"/>
    <property type="match status" value="1"/>
</dbReference>
<name>A0A8G2BX25_9BACT</name>
<keyword evidence="4 7" id="KW-0238">DNA-binding</keyword>
<dbReference type="RefSeq" id="WP_099464638.1">
    <property type="nucleotide sequence ID" value="NZ_FNVS01000011.1"/>
</dbReference>
<comment type="caution">
    <text evidence="10">The sequence shown here is derived from an EMBL/GenBank/DDBJ whole genome shotgun (WGS) entry which is preliminary data.</text>
</comment>
<dbReference type="InterPro" id="IPR036388">
    <property type="entry name" value="WH-like_DNA-bd_sf"/>
</dbReference>
<protein>
    <submittedName>
        <fullName evidence="10">DNA-binding response regulator, OmpR family, contains REC and winged-helix (WHTH) domain</fullName>
    </submittedName>
</protein>
<feature type="modified residue" description="4-aspartylphosphate" evidence="6">
    <location>
        <position position="51"/>
    </location>
</feature>
<gene>
    <name evidence="10" type="ORF">SAMN05444001_11132</name>
</gene>